<name>A0A6B3Z447_CLOBO</name>
<dbReference type="RefSeq" id="WP_012704063.1">
    <property type="nucleotide sequence ID" value="NZ_CP013847.1"/>
</dbReference>
<accession>A0A6B3Z447</accession>
<dbReference type="EMBL" id="SWOY01000013">
    <property type="protein sequence ID" value="NFG18639.1"/>
    <property type="molecule type" value="Genomic_DNA"/>
</dbReference>
<reference evidence="1 2" key="1">
    <citation type="submission" date="2019-04" db="EMBL/GenBank/DDBJ databases">
        <title>Genome sequencing of Clostridium botulinum Groups I-IV and Clostridium butyricum.</title>
        <authorList>
            <person name="Brunt J."/>
            <person name="Van Vliet A.H.M."/>
            <person name="Stringer S.C."/>
            <person name="Carter A.T."/>
            <person name="Peck M.W."/>
        </authorList>
    </citation>
    <scope>NUCLEOTIDE SEQUENCE [LARGE SCALE GENOMIC DNA]</scope>
    <source>
        <strain evidence="1 2">IFR 18/037</strain>
    </source>
</reference>
<evidence type="ECO:0000313" key="2">
    <source>
        <dbReference type="Proteomes" id="UP000478995"/>
    </source>
</evidence>
<protein>
    <submittedName>
        <fullName evidence="1">Uncharacterized protein</fullName>
    </submittedName>
</protein>
<comment type="caution">
    <text evidence="1">The sequence shown here is derived from an EMBL/GenBank/DDBJ whole genome shotgun (WGS) entry which is preliminary data.</text>
</comment>
<evidence type="ECO:0000313" key="1">
    <source>
        <dbReference type="EMBL" id="NFG18639.1"/>
    </source>
</evidence>
<sequence length="128" mass="14481">MSTLKAKKIIDTIDKGIELNPTTIEFKHTEKLIVDGAFEEVETIKALKVLIYLEDSSNKIVIDSKTQGTSYSTDKYKMIANKDADIEINPKEAIEFKCLEGHMKVTATYPIQIENTICGYMCDLERVD</sequence>
<dbReference type="Proteomes" id="UP000478995">
    <property type="component" value="Unassembled WGS sequence"/>
</dbReference>
<dbReference type="OMA" id="STQINID"/>
<dbReference type="AlphaFoldDB" id="A0A6B3Z447"/>
<gene>
    <name evidence="1" type="ORF">FC794_18055</name>
</gene>
<proteinExistence type="predicted"/>
<organism evidence="1 2">
    <name type="scientific">Clostridium botulinum</name>
    <dbReference type="NCBI Taxonomy" id="1491"/>
    <lineage>
        <taxon>Bacteria</taxon>
        <taxon>Bacillati</taxon>
        <taxon>Bacillota</taxon>
        <taxon>Clostridia</taxon>
        <taxon>Eubacteriales</taxon>
        <taxon>Clostridiaceae</taxon>
        <taxon>Clostridium</taxon>
    </lineage>
</organism>